<reference evidence="1 2" key="1">
    <citation type="submission" date="2020-08" db="EMBL/GenBank/DDBJ databases">
        <title>Novel species isolated from subtropical streams in China.</title>
        <authorList>
            <person name="Lu H."/>
        </authorList>
    </citation>
    <scope>NUCLEOTIDE SEQUENCE [LARGE SCALE GENOMIC DNA]</scope>
    <source>
        <strain evidence="1 2">LX15W</strain>
    </source>
</reference>
<dbReference type="EMBL" id="JACOGA010000010">
    <property type="protein sequence ID" value="MBC3874375.1"/>
    <property type="molecule type" value="Genomic_DNA"/>
</dbReference>
<protein>
    <submittedName>
        <fullName evidence="1">DUF535 family protein</fullName>
    </submittedName>
</protein>
<keyword evidence="2" id="KW-1185">Reference proteome</keyword>
<name>A0ABR6YCU8_9BURK</name>
<gene>
    <name evidence="1" type="ORF">H8K55_12305</name>
</gene>
<dbReference type="PANTHER" id="PTHR38785">
    <property type="entry name" value="HOMOLOG OF VIRK"/>
    <property type="match status" value="1"/>
</dbReference>
<dbReference type="Proteomes" id="UP000624279">
    <property type="component" value="Unassembled WGS sequence"/>
</dbReference>
<dbReference type="RefSeq" id="WP_186942365.1">
    <property type="nucleotide sequence ID" value="NZ_JACOGA010000010.1"/>
</dbReference>
<comment type="caution">
    <text evidence="1">The sequence shown here is derived from an EMBL/GenBank/DDBJ whole genome shotgun (WGS) entry which is preliminary data.</text>
</comment>
<proteinExistence type="predicted"/>
<evidence type="ECO:0000313" key="2">
    <source>
        <dbReference type="Proteomes" id="UP000624279"/>
    </source>
</evidence>
<evidence type="ECO:0000313" key="1">
    <source>
        <dbReference type="EMBL" id="MBC3874375.1"/>
    </source>
</evidence>
<accession>A0ABR6YCU8</accession>
<sequence>MEFAEEIVVALLGNSFISRGKVFYRVVVQSISHILWAVVQAFPFTFVGAIKRLRFLIRCVFYARASVMWFSYIRQSELRHATKFEPSLLEAVHRPFFDRRLSALERACLLRDNFELMRRNFTQEHFQSLLFSKKVEVLKLTGKKQEVVQVHLVRNDAYKREGGATLIMSFNGDFLLSLTFSLAKSVDGVAFKVGGIQSGNCEGRQKIKLATVAMHGIQPRLLLIEVLRTIGQQLNCNNIECISLENHIYQAWRYRFKKSVSAEYNQLWELAGGGKNASGNYAIPTSLVEKSIDERPSNKRSEYRRRALLIAELRDQVQQALGFGDKANSTTLQMSGLVQA</sequence>
<organism evidence="1 2">
    <name type="scientific">Undibacterium flavidum</name>
    <dbReference type="NCBI Taxonomy" id="2762297"/>
    <lineage>
        <taxon>Bacteria</taxon>
        <taxon>Pseudomonadati</taxon>
        <taxon>Pseudomonadota</taxon>
        <taxon>Betaproteobacteria</taxon>
        <taxon>Burkholderiales</taxon>
        <taxon>Oxalobacteraceae</taxon>
        <taxon>Undibacterium</taxon>
    </lineage>
</organism>
<dbReference type="PANTHER" id="PTHR38785:SF1">
    <property type="entry name" value="HOMOLOG OF VIRK"/>
    <property type="match status" value="1"/>
</dbReference>
<dbReference type="Pfam" id="PF04393">
    <property type="entry name" value="DUF535"/>
    <property type="match status" value="1"/>
</dbReference>
<dbReference type="InterPro" id="IPR007488">
    <property type="entry name" value="DUF535"/>
</dbReference>